<evidence type="ECO:0000256" key="2">
    <source>
        <dbReference type="ARBA" id="ARBA00022741"/>
    </source>
</evidence>
<feature type="binding site" evidence="9">
    <location>
        <position position="315"/>
    </location>
    <ligand>
        <name>DNA</name>
        <dbReference type="ChEBI" id="CHEBI:16991"/>
    </ligand>
</feature>
<evidence type="ECO:0000256" key="9">
    <source>
        <dbReference type="HAMAP-Rule" id="MF_00016"/>
    </source>
</evidence>
<dbReference type="InterPro" id="IPR041445">
    <property type="entry name" value="AAA_lid_4"/>
</dbReference>
<dbReference type="InterPro" id="IPR008823">
    <property type="entry name" value="RuvB_wg_C"/>
</dbReference>
<keyword evidence="7 9" id="KW-0233">DNA recombination</keyword>
<feature type="region of interest" description="Head domain (RuvB-H)" evidence="9">
    <location>
        <begin position="260"/>
        <end position="341"/>
    </location>
</feature>
<dbReference type="InterPro" id="IPR004605">
    <property type="entry name" value="DNA_helicase_Holl-junc_RuvB"/>
</dbReference>
<feature type="binding site" evidence="9">
    <location>
        <position position="26"/>
    </location>
    <ligand>
        <name>ATP</name>
        <dbReference type="ChEBI" id="CHEBI:30616"/>
    </ligand>
</feature>
<keyword evidence="6 9" id="KW-0238">DNA-binding</keyword>
<feature type="binding site" evidence="9">
    <location>
        <position position="71"/>
    </location>
    <ligand>
        <name>Mg(2+)</name>
        <dbReference type="ChEBI" id="CHEBI:18420"/>
    </ligand>
</feature>
<feature type="binding site" evidence="9">
    <location>
        <position position="70"/>
    </location>
    <ligand>
        <name>ATP</name>
        <dbReference type="ChEBI" id="CHEBI:30616"/>
    </ligand>
</feature>
<dbReference type="InterPro" id="IPR036390">
    <property type="entry name" value="WH_DNA-bd_sf"/>
</dbReference>
<feature type="binding site" evidence="9">
    <location>
        <position position="25"/>
    </location>
    <ligand>
        <name>ATP</name>
        <dbReference type="ChEBI" id="CHEBI:30616"/>
    </ligand>
</feature>
<dbReference type="SUPFAM" id="SSF52540">
    <property type="entry name" value="P-loop containing nucleoside triphosphate hydrolases"/>
    <property type="match status" value="1"/>
</dbReference>
<feature type="binding site" evidence="9">
    <location>
        <position position="72"/>
    </location>
    <ligand>
        <name>ATP</name>
        <dbReference type="ChEBI" id="CHEBI:30616"/>
    </ligand>
</feature>
<dbReference type="Gene3D" id="1.10.8.60">
    <property type="match status" value="1"/>
</dbReference>
<dbReference type="InterPro" id="IPR027417">
    <property type="entry name" value="P-loop_NTPase"/>
</dbReference>
<dbReference type="GO" id="GO:0006310">
    <property type="term" value="P:DNA recombination"/>
    <property type="evidence" value="ECO:0007669"/>
    <property type="project" value="UniProtKB-UniRule"/>
</dbReference>
<dbReference type="InterPro" id="IPR008824">
    <property type="entry name" value="RuvB-like_N"/>
</dbReference>
<comment type="subcellular location">
    <subcellularLocation>
        <location evidence="9">Cytoplasm</location>
    </subcellularLocation>
</comment>
<dbReference type="Pfam" id="PF05496">
    <property type="entry name" value="RuvB_N"/>
    <property type="match status" value="1"/>
</dbReference>
<comment type="subunit">
    <text evidence="9">Homohexamer. Forms an RuvA(8)-RuvB(12)-Holliday junction (HJ) complex. HJ DNA is sandwiched between 2 RuvA tetramers; dsDNA enters through RuvA and exits via RuvB. An RuvB hexamer assembles on each DNA strand where it exits the tetramer. Each RuvB hexamer is contacted by two RuvA subunits (via domain III) on 2 adjacent RuvB subunits; this complex drives branch migration. In the full resolvosome a probable DNA-RuvA(4)-RuvB(12)-RuvC(2) complex forms which resolves the HJ.</text>
</comment>
<reference evidence="11 12" key="1">
    <citation type="submission" date="2018-08" db="EMBL/GenBank/DDBJ databases">
        <title>The first complete genome of Treponema rectale (CHPAT), a commensal spirochete of the bovine rectum.</title>
        <authorList>
            <person name="Staton G.J."/>
            <person name="Clegg S.R."/>
            <person name="Carter S.D."/>
            <person name="Radford A.D."/>
            <person name="Darby A."/>
            <person name="Hall N."/>
            <person name="Birtles R.J."/>
            <person name="Evans N.J."/>
        </authorList>
    </citation>
    <scope>NUCLEOTIDE SEQUENCE [LARGE SCALE GENOMIC DNA]</scope>
    <source>
        <strain evidence="11 12">CHPA</strain>
    </source>
</reference>
<feature type="binding site" evidence="9">
    <location>
        <position position="320"/>
    </location>
    <ligand>
        <name>DNA</name>
        <dbReference type="ChEBI" id="CHEBI:16991"/>
    </ligand>
</feature>
<evidence type="ECO:0000256" key="7">
    <source>
        <dbReference type="ARBA" id="ARBA00023172"/>
    </source>
</evidence>
<proteinExistence type="inferred from homology"/>
<dbReference type="GO" id="GO:0009378">
    <property type="term" value="F:four-way junction helicase activity"/>
    <property type="evidence" value="ECO:0007669"/>
    <property type="project" value="InterPro"/>
</dbReference>
<feature type="binding site" evidence="9">
    <location>
        <begin position="133"/>
        <end position="135"/>
    </location>
    <ligand>
        <name>ATP</name>
        <dbReference type="ChEBI" id="CHEBI:30616"/>
    </ligand>
</feature>
<evidence type="ECO:0000256" key="4">
    <source>
        <dbReference type="ARBA" id="ARBA00022801"/>
    </source>
</evidence>
<comment type="function">
    <text evidence="9">The RuvA-RuvB-RuvC complex processes Holliday junction (HJ) DNA during genetic recombination and DNA repair, while the RuvA-RuvB complex plays an important role in the rescue of blocked DNA replication forks via replication fork reversal (RFR). RuvA specifically binds to HJ cruciform DNA, conferring on it an open structure. The RuvB hexamer acts as an ATP-dependent pump, pulling dsDNA into and through the RuvAB complex. RuvB forms 2 homohexamers on either side of HJ DNA bound by 1 or 2 RuvA tetramers; 4 subunits per hexamer contact DNA at a time. Coordinated motions by a converter formed by DNA-disengaged RuvB subunits stimulates ATP hydrolysis and nucleotide exchange. Immobilization of the converter enables RuvB to convert the ATP-contained energy into a lever motion, pulling 2 nucleotides of DNA out of the RuvA tetramer per ATP hydrolyzed, thus driving DNA branch migration. The RuvB motors rotate together with the DNA substrate, which together with the progressing nucleotide cycle form the mechanistic basis for DNA recombination by continuous HJ branch migration. Branch migration allows RuvC to scan DNA until it finds its consensus sequence, where it cleaves and resolves cruciform DNA.</text>
</comment>
<dbReference type="HAMAP" id="MF_00016">
    <property type="entry name" value="DNA_HJ_migration_RuvB"/>
    <property type="match status" value="1"/>
</dbReference>
<dbReference type="GO" id="GO:0016787">
    <property type="term" value="F:hydrolase activity"/>
    <property type="evidence" value="ECO:0007669"/>
    <property type="project" value="UniProtKB-KW"/>
</dbReference>
<dbReference type="NCBIfam" id="TIGR00635">
    <property type="entry name" value="ruvB"/>
    <property type="match status" value="1"/>
</dbReference>
<dbReference type="KEGG" id="trc:DYE49_04485"/>
<dbReference type="Gene3D" id="1.10.10.10">
    <property type="entry name" value="Winged helix-like DNA-binding domain superfamily/Winged helix DNA-binding domain"/>
    <property type="match status" value="1"/>
</dbReference>
<dbReference type="GO" id="GO:0048476">
    <property type="term" value="C:Holliday junction resolvase complex"/>
    <property type="evidence" value="ECO:0007669"/>
    <property type="project" value="UniProtKB-UniRule"/>
</dbReference>
<evidence type="ECO:0000313" key="12">
    <source>
        <dbReference type="Proteomes" id="UP000593591"/>
    </source>
</evidence>
<comment type="similarity">
    <text evidence="9">Belongs to the RuvB family.</text>
</comment>
<dbReference type="GO" id="GO:0005524">
    <property type="term" value="F:ATP binding"/>
    <property type="evidence" value="ECO:0007669"/>
    <property type="project" value="UniProtKB-UniRule"/>
</dbReference>
<feature type="domain" description="AAA+ ATPase" evidence="10">
    <location>
        <begin position="56"/>
        <end position="187"/>
    </location>
</feature>
<keyword evidence="3 9" id="KW-0227">DNA damage</keyword>
<organism evidence="11 12">
    <name type="scientific">Treponema rectale</name>
    <dbReference type="NCBI Taxonomy" id="744512"/>
    <lineage>
        <taxon>Bacteria</taxon>
        <taxon>Pseudomonadati</taxon>
        <taxon>Spirochaetota</taxon>
        <taxon>Spirochaetia</taxon>
        <taxon>Spirochaetales</taxon>
        <taxon>Treponemataceae</taxon>
        <taxon>Treponema</taxon>
    </lineage>
</organism>
<keyword evidence="11" id="KW-0347">Helicase</keyword>
<name>A0A7M1XLS1_9SPIR</name>
<keyword evidence="4 9" id="KW-0378">Hydrolase</keyword>
<evidence type="ECO:0000313" key="11">
    <source>
        <dbReference type="EMBL" id="QOS39761.1"/>
    </source>
</evidence>
<sequence>MSEEKELGLIAKELNEKSDDIDTSLRPQKLSEYIGQEEIKKALNISILAAKKREETIDHILFFGPPGLGKTTLASCVAHEMDANIKLTNGSSLVRTGDLAAILSSLNPGDCLFIDEIHRMPITVQEVLYGAMEDFSLSIIVGKGSDARTLVIPLPPFTLIGATTDAGGLSAPLRDRFGILLQLRYYSPQELLSIIMRTSQALHYPISLDAAYQVALRGRGTPRIANRLFRRVRDYATYQGKDVIDLDSAYAAMSFLAIDDLGLDETDRKILECLIYRYNGKPVGLNALASAIGASVDNVSDVYEPYLVQIGLINRTPKGRVATRKAYEHLHIPVPENLKEE</sequence>
<evidence type="ECO:0000256" key="5">
    <source>
        <dbReference type="ARBA" id="ARBA00022840"/>
    </source>
</evidence>
<dbReference type="InterPro" id="IPR003593">
    <property type="entry name" value="AAA+_ATPase"/>
</dbReference>
<accession>A0A7M1XLS1</accession>
<dbReference type="InterPro" id="IPR036388">
    <property type="entry name" value="WH-like_DNA-bd_sf"/>
</dbReference>
<evidence type="ECO:0000256" key="6">
    <source>
        <dbReference type="ARBA" id="ARBA00023125"/>
    </source>
</evidence>
<dbReference type="SUPFAM" id="SSF46785">
    <property type="entry name" value="Winged helix' DNA-binding domain"/>
    <property type="match status" value="1"/>
</dbReference>
<dbReference type="SMART" id="SM00382">
    <property type="entry name" value="AAA"/>
    <property type="match status" value="1"/>
</dbReference>
<keyword evidence="5 9" id="KW-0067">ATP-binding</keyword>
<evidence type="ECO:0000256" key="8">
    <source>
        <dbReference type="ARBA" id="ARBA00023204"/>
    </source>
</evidence>
<dbReference type="CDD" id="cd00009">
    <property type="entry name" value="AAA"/>
    <property type="match status" value="1"/>
</dbReference>
<dbReference type="NCBIfam" id="NF000868">
    <property type="entry name" value="PRK00080.1"/>
    <property type="match status" value="1"/>
</dbReference>
<dbReference type="GO" id="GO:0000400">
    <property type="term" value="F:four-way junction DNA binding"/>
    <property type="evidence" value="ECO:0007669"/>
    <property type="project" value="UniProtKB-UniRule"/>
</dbReference>
<dbReference type="EMBL" id="CP031517">
    <property type="protein sequence ID" value="QOS39761.1"/>
    <property type="molecule type" value="Genomic_DNA"/>
</dbReference>
<comment type="domain">
    <text evidence="9">Has 3 domains, the large (RuvB-L) and small ATPase (RuvB-S) domains and the C-terminal head (RuvB-H) domain. The head domain binds DNA, while the ATPase domains jointly bind ATP, ADP or are empty depending on the state of the subunit in the translocation cycle. During a single DNA translocation step the structure of each domain remains the same, but their relative positions change.</text>
</comment>
<feature type="binding site" evidence="9">
    <location>
        <position position="186"/>
    </location>
    <ligand>
        <name>ATP</name>
        <dbReference type="ChEBI" id="CHEBI:30616"/>
    </ligand>
</feature>
<dbReference type="Proteomes" id="UP000593591">
    <property type="component" value="Chromosome"/>
</dbReference>
<feature type="region of interest" description="Small ATPAse domain (RuvB-S)" evidence="9">
    <location>
        <begin position="187"/>
        <end position="257"/>
    </location>
</feature>
<evidence type="ECO:0000256" key="3">
    <source>
        <dbReference type="ARBA" id="ARBA00022763"/>
    </source>
</evidence>
<keyword evidence="8 9" id="KW-0234">DNA repair</keyword>
<feature type="binding site" evidence="9">
    <location>
        <position position="71"/>
    </location>
    <ligand>
        <name>ATP</name>
        <dbReference type="ChEBI" id="CHEBI:30616"/>
    </ligand>
</feature>
<dbReference type="GO" id="GO:0006281">
    <property type="term" value="P:DNA repair"/>
    <property type="evidence" value="ECO:0007669"/>
    <property type="project" value="UniProtKB-UniRule"/>
</dbReference>
<feature type="binding site" evidence="9">
    <location>
        <position position="176"/>
    </location>
    <ligand>
        <name>ATP</name>
        <dbReference type="ChEBI" id="CHEBI:30616"/>
    </ligand>
</feature>
<dbReference type="Gene3D" id="3.40.50.300">
    <property type="entry name" value="P-loop containing nucleotide triphosphate hydrolases"/>
    <property type="match status" value="1"/>
</dbReference>
<dbReference type="Pfam" id="PF17864">
    <property type="entry name" value="AAA_lid_4"/>
    <property type="match status" value="1"/>
</dbReference>
<evidence type="ECO:0000256" key="1">
    <source>
        <dbReference type="ARBA" id="ARBA00022490"/>
    </source>
</evidence>
<feature type="binding site" evidence="9">
    <location>
        <position position="223"/>
    </location>
    <ligand>
        <name>ATP</name>
        <dbReference type="ChEBI" id="CHEBI:30616"/>
    </ligand>
</feature>
<keyword evidence="2 9" id="KW-0547">Nucleotide-binding</keyword>
<dbReference type="GO" id="GO:0005737">
    <property type="term" value="C:cytoplasm"/>
    <property type="evidence" value="ECO:0007669"/>
    <property type="project" value="UniProtKB-SubCell"/>
</dbReference>
<evidence type="ECO:0000259" key="10">
    <source>
        <dbReference type="SMART" id="SM00382"/>
    </source>
</evidence>
<feature type="binding site" evidence="9">
    <location>
        <position position="67"/>
    </location>
    <ligand>
        <name>ATP</name>
        <dbReference type="ChEBI" id="CHEBI:30616"/>
    </ligand>
</feature>
<dbReference type="PANTHER" id="PTHR42848:SF1">
    <property type="entry name" value="HOLLIDAY JUNCTION BRANCH MIGRATION COMPLEX SUBUNIT RUVB"/>
    <property type="match status" value="1"/>
</dbReference>
<dbReference type="Pfam" id="PF05491">
    <property type="entry name" value="WHD_RuvB"/>
    <property type="match status" value="1"/>
</dbReference>
<keyword evidence="1 9" id="KW-0963">Cytoplasm</keyword>
<gene>
    <name evidence="9" type="primary">ruvB</name>
    <name evidence="11" type="ORF">DYE49_04485</name>
</gene>
<protein>
    <recommendedName>
        <fullName evidence="9">Holliday junction branch migration complex subunit RuvB</fullName>
        <ecNumber evidence="9">3.6.4.-</ecNumber>
    </recommendedName>
</protein>
<comment type="caution">
    <text evidence="9">Lacks conserved residue(s) required for the propagation of feature annotation.</text>
</comment>
<comment type="catalytic activity">
    <reaction evidence="9">
        <text>ATP + H2O = ADP + phosphate + H(+)</text>
        <dbReference type="Rhea" id="RHEA:13065"/>
        <dbReference type="ChEBI" id="CHEBI:15377"/>
        <dbReference type="ChEBI" id="CHEBI:15378"/>
        <dbReference type="ChEBI" id="CHEBI:30616"/>
        <dbReference type="ChEBI" id="CHEBI:43474"/>
        <dbReference type="ChEBI" id="CHEBI:456216"/>
    </reaction>
</comment>
<dbReference type="EC" id="3.6.4.-" evidence="9"/>
<dbReference type="AlphaFoldDB" id="A0A7M1XLS1"/>
<dbReference type="PANTHER" id="PTHR42848">
    <property type="match status" value="1"/>
</dbReference>